<dbReference type="EMBL" id="JADBGF010000001">
    <property type="protein sequence ID" value="MBE1602985.1"/>
    <property type="molecule type" value="Genomic_DNA"/>
</dbReference>
<feature type="region of interest" description="Disordered" evidence="2">
    <location>
        <begin position="331"/>
        <end position="364"/>
    </location>
</feature>
<evidence type="ECO:0000313" key="4">
    <source>
        <dbReference type="EMBL" id="MBE1602985.1"/>
    </source>
</evidence>
<feature type="transmembrane region" description="Helical" evidence="3">
    <location>
        <begin position="49"/>
        <end position="67"/>
    </location>
</feature>
<dbReference type="AlphaFoldDB" id="A0A8I0PIQ1"/>
<reference evidence="4 5" key="1">
    <citation type="submission" date="2020-10" db="EMBL/GenBank/DDBJ databases">
        <title>Sequencing the genomes of 1000 actinobacteria strains.</title>
        <authorList>
            <person name="Klenk H.-P."/>
        </authorList>
    </citation>
    <scope>NUCLEOTIDE SEQUENCE [LARGE SCALE GENOMIC DNA]</scope>
    <source>
        <strain evidence="4 5">DSM 41803</strain>
    </source>
</reference>
<dbReference type="Gene3D" id="2.160.20.80">
    <property type="entry name" value="E3 ubiquitin-protein ligase SopA"/>
    <property type="match status" value="1"/>
</dbReference>
<evidence type="ECO:0000256" key="2">
    <source>
        <dbReference type="SAM" id="MobiDB-lite"/>
    </source>
</evidence>
<comment type="caution">
    <text evidence="4">The sequence shown here is derived from an EMBL/GenBank/DDBJ whole genome shotgun (WGS) entry which is preliminary data.</text>
</comment>
<dbReference type="PANTHER" id="PTHR47485:SF1">
    <property type="entry name" value="THYLAKOID LUMENAL 17.4 KDA PROTEIN, CHLOROPLASTIC"/>
    <property type="match status" value="1"/>
</dbReference>
<name>A0A8I0PIQ1_9ACTN</name>
<dbReference type="Proteomes" id="UP000629287">
    <property type="component" value="Unassembled WGS sequence"/>
</dbReference>
<keyword evidence="3" id="KW-0472">Membrane</keyword>
<evidence type="ECO:0000313" key="5">
    <source>
        <dbReference type="Proteomes" id="UP000629287"/>
    </source>
</evidence>
<keyword evidence="5" id="KW-1185">Reference proteome</keyword>
<sequence>MALLAGAAGLVVLGTVFVVLPAVVVDHDLAGASVAAQDRLKAVNDVRTTLLQVVGGLVVLFGAYATWRQLRVSQDGLRATQEGYVTDRFSRAVDQLGSDKLDVRIGGLHALWRIAEQSARDREAIISIQAAYLRTHLPWPPAGPESPAADVPINDIAPLETRAADAQVALTALGVLCRHREQSWVNLSITDLRRADCDGLWFPEVNFDRACMEAAGLYHANLTQASLVSVNLRHADLTTAILRRARCILADLRGAKLVETDLRDADFTETDLREANLRKAVAHGAVFQRADLRMADLRGTDLSTANLVEASLTGAVASERTLWPADFDHTAAGVVDTDDPGPEPSPLLQPPGMTWQAPPLRSTP</sequence>
<keyword evidence="3" id="KW-1133">Transmembrane helix</keyword>
<protein>
    <recommendedName>
        <fullName evidence="6">Pentapeptide repeat-containing protein</fullName>
    </recommendedName>
</protein>
<accession>A0A8I0PIQ1</accession>
<organism evidence="4 5">
    <name type="scientific">Streptomyces stelliscabiei</name>
    <dbReference type="NCBI Taxonomy" id="146820"/>
    <lineage>
        <taxon>Bacteria</taxon>
        <taxon>Bacillati</taxon>
        <taxon>Actinomycetota</taxon>
        <taxon>Actinomycetes</taxon>
        <taxon>Kitasatosporales</taxon>
        <taxon>Streptomycetaceae</taxon>
        <taxon>Streptomyces</taxon>
    </lineage>
</organism>
<gene>
    <name evidence="4" type="ORF">H4687_009114</name>
</gene>
<keyword evidence="3" id="KW-0812">Transmembrane</keyword>
<proteinExistence type="predicted"/>
<evidence type="ECO:0008006" key="6">
    <source>
        <dbReference type="Google" id="ProtNLM"/>
    </source>
</evidence>
<evidence type="ECO:0000256" key="3">
    <source>
        <dbReference type="SAM" id="Phobius"/>
    </source>
</evidence>
<keyword evidence="1" id="KW-0677">Repeat</keyword>
<dbReference type="InterPro" id="IPR001646">
    <property type="entry name" value="5peptide_repeat"/>
</dbReference>
<evidence type="ECO:0000256" key="1">
    <source>
        <dbReference type="ARBA" id="ARBA00022737"/>
    </source>
</evidence>
<dbReference type="Pfam" id="PF00805">
    <property type="entry name" value="Pentapeptide"/>
    <property type="match status" value="3"/>
</dbReference>
<dbReference type="SUPFAM" id="SSF141571">
    <property type="entry name" value="Pentapeptide repeat-like"/>
    <property type="match status" value="1"/>
</dbReference>
<dbReference type="PANTHER" id="PTHR47485">
    <property type="entry name" value="THYLAKOID LUMENAL 17.4 KDA PROTEIN, CHLOROPLASTIC"/>
    <property type="match status" value="1"/>
</dbReference>